<evidence type="ECO:0000256" key="2">
    <source>
        <dbReference type="ARBA" id="ARBA00022723"/>
    </source>
</evidence>
<evidence type="ECO:0000313" key="7">
    <source>
        <dbReference type="EMBL" id="MBO8483533.1"/>
    </source>
</evidence>
<dbReference type="Gene3D" id="1.10.575.10">
    <property type="entry name" value="P1 Nuclease"/>
    <property type="match status" value="1"/>
</dbReference>
<reference evidence="7" key="1">
    <citation type="submission" date="2020-10" db="EMBL/GenBank/DDBJ databases">
        <authorList>
            <person name="Gilroy R."/>
        </authorList>
    </citation>
    <scope>NUCLEOTIDE SEQUENCE</scope>
    <source>
        <strain evidence="7">G3-8215</strain>
    </source>
</reference>
<proteinExistence type="predicted"/>
<gene>
    <name evidence="7" type="ORF">IAB75_05410</name>
</gene>
<reference evidence="7" key="2">
    <citation type="journal article" date="2021" name="PeerJ">
        <title>Extensive microbial diversity within the chicken gut microbiome revealed by metagenomics and culture.</title>
        <authorList>
            <person name="Gilroy R."/>
            <person name="Ravi A."/>
            <person name="Getino M."/>
            <person name="Pursley I."/>
            <person name="Horton D.L."/>
            <person name="Alikhan N.F."/>
            <person name="Baker D."/>
            <person name="Gharbi K."/>
            <person name="Hall N."/>
            <person name="Watson M."/>
            <person name="Adriaenssens E.M."/>
            <person name="Foster-Nyarko E."/>
            <person name="Jarju S."/>
            <person name="Secka A."/>
            <person name="Antonio M."/>
            <person name="Oren A."/>
            <person name="Chaudhuri R.R."/>
            <person name="La Ragione R."/>
            <person name="Hildebrand F."/>
            <person name="Pallen M.J."/>
        </authorList>
    </citation>
    <scope>NUCLEOTIDE SEQUENCE</scope>
    <source>
        <strain evidence="7">G3-8215</strain>
    </source>
</reference>
<dbReference type="PANTHER" id="PTHR33146">
    <property type="entry name" value="ENDONUCLEASE 4"/>
    <property type="match status" value="1"/>
</dbReference>
<dbReference type="GO" id="GO:0016788">
    <property type="term" value="F:hydrolase activity, acting on ester bonds"/>
    <property type="evidence" value="ECO:0007669"/>
    <property type="project" value="InterPro"/>
</dbReference>
<keyword evidence="6" id="KW-0325">Glycoprotein</keyword>
<evidence type="ECO:0000256" key="6">
    <source>
        <dbReference type="ARBA" id="ARBA00023180"/>
    </source>
</evidence>
<dbReference type="SUPFAM" id="SSF48537">
    <property type="entry name" value="Phospholipase C/P1 nuclease"/>
    <property type="match status" value="1"/>
</dbReference>
<evidence type="ECO:0000256" key="3">
    <source>
        <dbReference type="ARBA" id="ARBA00022759"/>
    </source>
</evidence>
<dbReference type="GO" id="GO:0003676">
    <property type="term" value="F:nucleic acid binding"/>
    <property type="evidence" value="ECO:0007669"/>
    <property type="project" value="InterPro"/>
</dbReference>
<dbReference type="AlphaFoldDB" id="A0A940IIB0"/>
<dbReference type="CDD" id="cd11010">
    <property type="entry name" value="S1-P1_nuclease"/>
    <property type="match status" value="1"/>
</dbReference>
<dbReference type="GO" id="GO:0006308">
    <property type="term" value="P:DNA catabolic process"/>
    <property type="evidence" value="ECO:0007669"/>
    <property type="project" value="InterPro"/>
</dbReference>
<dbReference type="InterPro" id="IPR008947">
    <property type="entry name" value="PLipase_C/P1_nuclease_dom_sf"/>
</dbReference>
<keyword evidence="1" id="KW-0540">Nuclease</keyword>
<dbReference type="InterPro" id="IPR003154">
    <property type="entry name" value="S1/P1nuclease"/>
</dbReference>
<keyword evidence="5" id="KW-1015">Disulfide bond</keyword>
<dbReference type="PANTHER" id="PTHR33146:SF26">
    <property type="entry name" value="ENDONUCLEASE 4"/>
    <property type="match status" value="1"/>
</dbReference>
<evidence type="ECO:0000313" key="8">
    <source>
        <dbReference type="Proteomes" id="UP000725002"/>
    </source>
</evidence>
<protein>
    <submittedName>
        <fullName evidence="7">S1/P1 nuclease</fullName>
    </submittedName>
</protein>
<evidence type="ECO:0000256" key="5">
    <source>
        <dbReference type="ARBA" id="ARBA00023157"/>
    </source>
</evidence>
<name>A0A940IIB0_9BACT</name>
<dbReference type="GO" id="GO:0046872">
    <property type="term" value="F:metal ion binding"/>
    <property type="evidence" value="ECO:0007669"/>
    <property type="project" value="UniProtKB-KW"/>
</dbReference>
<accession>A0A940IIB0</accession>
<evidence type="ECO:0000256" key="4">
    <source>
        <dbReference type="ARBA" id="ARBA00022801"/>
    </source>
</evidence>
<dbReference type="EMBL" id="JADILV010000036">
    <property type="protein sequence ID" value="MBO8483533.1"/>
    <property type="molecule type" value="Genomic_DNA"/>
</dbReference>
<evidence type="ECO:0000256" key="1">
    <source>
        <dbReference type="ARBA" id="ARBA00022722"/>
    </source>
</evidence>
<organism evidence="7 8">
    <name type="scientific">Candidatus Cryptobacteroides avicola</name>
    <dbReference type="NCBI Taxonomy" id="2840757"/>
    <lineage>
        <taxon>Bacteria</taxon>
        <taxon>Pseudomonadati</taxon>
        <taxon>Bacteroidota</taxon>
        <taxon>Bacteroidia</taxon>
        <taxon>Bacteroidales</taxon>
        <taxon>Candidatus Cryptobacteroides</taxon>
    </lineage>
</organism>
<dbReference type="Proteomes" id="UP000725002">
    <property type="component" value="Unassembled WGS sequence"/>
</dbReference>
<dbReference type="Pfam" id="PF02265">
    <property type="entry name" value="S1-P1_nuclease"/>
    <property type="match status" value="1"/>
</dbReference>
<keyword evidence="2" id="KW-0479">Metal-binding</keyword>
<keyword evidence="3" id="KW-0255">Endonuclease</keyword>
<comment type="caution">
    <text evidence="7">The sequence shown here is derived from an EMBL/GenBank/DDBJ whole genome shotgun (WGS) entry which is preliminary data.</text>
</comment>
<sequence>MLILLACVALDLFGWGRLGHDAIAYIAECNLTPKAKKIISEYLDGKSIVYYSSWMDDVRRTPEYKFSTSWHVAYVDGQGEPCLGKNFPEGKYKGDALLEILRLTDKLGNYRELSDSTVAVGIKMLVHLVGDMHCPGHVYYPGQSNSFKVRFGGREVSYHSVWDDGFIGSIHKWSYMEYNHQLGNLDRKEAAAIVAGTPVDWERENARNCKVIYDWAAPGAVLGDDFKLAAWSLADSQIQKAGYRLASVLNAIFK</sequence>
<keyword evidence="4" id="KW-0378">Hydrolase</keyword>
<dbReference type="GO" id="GO:0004519">
    <property type="term" value="F:endonuclease activity"/>
    <property type="evidence" value="ECO:0007669"/>
    <property type="project" value="UniProtKB-KW"/>
</dbReference>